<dbReference type="EMBL" id="BAAAQD010000002">
    <property type="protein sequence ID" value="GAA1503785.1"/>
    <property type="molecule type" value="Genomic_DNA"/>
</dbReference>
<dbReference type="Proteomes" id="UP001501470">
    <property type="component" value="Unassembled WGS sequence"/>
</dbReference>
<feature type="transmembrane region" description="Helical" evidence="1">
    <location>
        <begin position="37"/>
        <end position="63"/>
    </location>
</feature>
<evidence type="ECO:0000256" key="1">
    <source>
        <dbReference type="SAM" id="Phobius"/>
    </source>
</evidence>
<comment type="caution">
    <text evidence="2">The sequence shown here is derived from an EMBL/GenBank/DDBJ whole genome shotgun (WGS) entry which is preliminary data.</text>
</comment>
<proteinExistence type="predicted"/>
<name>A0ABN1ZT20_9ACTN</name>
<keyword evidence="1" id="KW-0472">Membrane</keyword>
<evidence type="ECO:0000313" key="2">
    <source>
        <dbReference type="EMBL" id="GAA1503785.1"/>
    </source>
</evidence>
<keyword evidence="1" id="KW-0812">Transmembrane</keyword>
<feature type="transmembrane region" description="Helical" evidence="1">
    <location>
        <begin position="12"/>
        <end position="31"/>
    </location>
</feature>
<gene>
    <name evidence="2" type="ORF">GCM10009827_016180</name>
</gene>
<protein>
    <submittedName>
        <fullName evidence="2">Uncharacterized protein</fullName>
    </submittedName>
</protein>
<keyword evidence="1" id="KW-1133">Transmembrane helix</keyword>
<organism evidence="2 3">
    <name type="scientific">Dactylosporangium maewongense</name>
    <dbReference type="NCBI Taxonomy" id="634393"/>
    <lineage>
        <taxon>Bacteria</taxon>
        <taxon>Bacillati</taxon>
        <taxon>Actinomycetota</taxon>
        <taxon>Actinomycetes</taxon>
        <taxon>Micromonosporales</taxon>
        <taxon>Micromonosporaceae</taxon>
        <taxon>Dactylosporangium</taxon>
    </lineage>
</organism>
<reference evidence="2 3" key="1">
    <citation type="journal article" date="2019" name="Int. J. Syst. Evol. Microbiol.">
        <title>The Global Catalogue of Microorganisms (GCM) 10K type strain sequencing project: providing services to taxonomists for standard genome sequencing and annotation.</title>
        <authorList>
            <consortium name="The Broad Institute Genomics Platform"/>
            <consortium name="The Broad Institute Genome Sequencing Center for Infectious Disease"/>
            <person name="Wu L."/>
            <person name="Ma J."/>
        </authorList>
    </citation>
    <scope>NUCLEOTIDE SEQUENCE [LARGE SCALE GENOMIC DNA]</scope>
    <source>
        <strain evidence="2 3">JCM 15933</strain>
    </source>
</reference>
<accession>A0ABN1ZT20</accession>
<sequence length="87" mass="8683">MQTLRVVTAVGWLGSDVVLLALGVAGLSGVVDKDVAYPAMGFVGGVMFVPLSAVLVVSAVLAACKPWERRTGRGGKSESGPVGVAGA</sequence>
<evidence type="ECO:0000313" key="3">
    <source>
        <dbReference type="Proteomes" id="UP001501470"/>
    </source>
</evidence>
<keyword evidence="3" id="KW-1185">Reference proteome</keyword>